<proteinExistence type="predicted"/>
<keyword evidence="6" id="KW-1185">Reference proteome</keyword>
<organism evidence="5 6">
    <name type="scientific">Saccharothrix saharensis</name>
    <dbReference type="NCBI Taxonomy" id="571190"/>
    <lineage>
        <taxon>Bacteria</taxon>
        <taxon>Bacillati</taxon>
        <taxon>Actinomycetota</taxon>
        <taxon>Actinomycetes</taxon>
        <taxon>Pseudonocardiales</taxon>
        <taxon>Pseudonocardiaceae</taxon>
        <taxon>Saccharothrix</taxon>
    </lineage>
</organism>
<gene>
    <name evidence="5" type="ORF">FHX81_2212</name>
</gene>
<keyword evidence="1 2" id="KW-0238">DNA-binding</keyword>
<dbReference type="GO" id="GO:0000976">
    <property type="term" value="F:transcription cis-regulatory region binding"/>
    <property type="evidence" value="ECO:0007669"/>
    <property type="project" value="TreeGrafter"/>
</dbReference>
<dbReference type="Proteomes" id="UP000316628">
    <property type="component" value="Unassembled WGS sequence"/>
</dbReference>
<evidence type="ECO:0000256" key="1">
    <source>
        <dbReference type="ARBA" id="ARBA00023125"/>
    </source>
</evidence>
<dbReference type="PROSITE" id="PS01081">
    <property type="entry name" value="HTH_TETR_1"/>
    <property type="match status" value="1"/>
</dbReference>
<feature type="compositionally biased region" description="Basic and acidic residues" evidence="3">
    <location>
        <begin position="16"/>
        <end position="31"/>
    </location>
</feature>
<dbReference type="PRINTS" id="PR00455">
    <property type="entry name" value="HTHTETR"/>
</dbReference>
<reference evidence="5 6" key="1">
    <citation type="submission" date="2019-06" db="EMBL/GenBank/DDBJ databases">
        <title>Sequencing the genomes of 1000 actinobacteria strains.</title>
        <authorList>
            <person name="Klenk H.-P."/>
        </authorList>
    </citation>
    <scope>NUCLEOTIDE SEQUENCE [LARGE SCALE GENOMIC DNA]</scope>
    <source>
        <strain evidence="5 6">DSM 45456</strain>
    </source>
</reference>
<dbReference type="InterPro" id="IPR001647">
    <property type="entry name" value="HTH_TetR"/>
</dbReference>
<feature type="DNA-binding region" description="H-T-H motif" evidence="2">
    <location>
        <begin position="55"/>
        <end position="74"/>
    </location>
</feature>
<dbReference type="EMBL" id="VFPP01000001">
    <property type="protein sequence ID" value="TQM79900.1"/>
    <property type="molecule type" value="Genomic_DNA"/>
</dbReference>
<accession>A0A543JAP1</accession>
<dbReference type="AlphaFoldDB" id="A0A543JAP1"/>
<protein>
    <submittedName>
        <fullName evidence="5">TetR family transcriptional regulator</fullName>
    </submittedName>
</protein>
<dbReference type="PANTHER" id="PTHR30055">
    <property type="entry name" value="HTH-TYPE TRANSCRIPTIONAL REGULATOR RUTR"/>
    <property type="match status" value="1"/>
</dbReference>
<dbReference type="PROSITE" id="PS50977">
    <property type="entry name" value="HTH_TETR_2"/>
    <property type="match status" value="1"/>
</dbReference>
<dbReference type="Pfam" id="PF00440">
    <property type="entry name" value="TetR_N"/>
    <property type="match status" value="1"/>
</dbReference>
<sequence length="228" mass="24225">MTDMPPGGDDAPQDVELARLREPAPRERADAARNRARILDVAARLFARHGVATVSMDQIAGEAGVGKGTLFRRFGDKAGLASALLNAREEDLQGAILGGPPPLGPGAPAGERLVAFVTAYARFLEANLDLVRLSETASPGARYRAGAYRFWRLHVRILLAEARPDLDADYLSHALLAPLAADLRHATSEAFTAERVAADVADLARLVLTGRAGGDAHLTAQTDHSPLQ</sequence>
<dbReference type="SUPFAM" id="SSF46689">
    <property type="entry name" value="Homeodomain-like"/>
    <property type="match status" value="1"/>
</dbReference>
<dbReference type="Gene3D" id="1.10.357.10">
    <property type="entry name" value="Tetracycline Repressor, domain 2"/>
    <property type="match status" value="1"/>
</dbReference>
<dbReference type="InterPro" id="IPR050109">
    <property type="entry name" value="HTH-type_TetR-like_transc_reg"/>
</dbReference>
<name>A0A543JAP1_9PSEU</name>
<feature type="domain" description="HTH tetR-type" evidence="4">
    <location>
        <begin position="32"/>
        <end position="92"/>
    </location>
</feature>
<evidence type="ECO:0000313" key="5">
    <source>
        <dbReference type="EMBL" id="TQM79900.1"/>
    </source>
</evidence>
<dbReference type="InterPro" id="IPR009057">
    <property type="entry name" value="Homeodomain-like_sf"/>
</dbReference>
<dbReference type="PANTHER" id="PTHR30055:SF209">
    <property type="entry name" value="POSSIBLE TRANSCRIPTIONAL REGULATORY PROTEIN (PROBABLY TETR-FAMILY)"/>
    <property type="match status" value="1"/>
</dbReference>
<evidence type="ECO:0000256" key="2">
    <source>
        <dbReference type="PROSITE-ProRule" id="PRU00335"/>
    </source>
</evidence>
<dbReference type="InterPro" id="IPR023772">
    <property type="entry name" value="DNA-bd_HTH_TetR-type_CS"/>
</dbReference>
<evidence type="ECO:0000313" key="6">
    <source>
        <dbReference type="Proteomes" id="UP000316628"/>
    </source>
</evidence>
<dbReference type="GO" id="GO:0003700">
    <property type="term" value="F:DNA-binding transcription factor activity"/>
    <property type="evidence" value="ECO:0007669"/>
    <property type="project" value="TreeGrafter"/>
</dbReference>
<evidence type="ECO:0000256" key="3">
    <source>
        <dbReference type="SAM" id="MobiDB-lite"/>
    </source>
</evidence>
<comment type="caution">
    <text evidence="5">The sequence shown here is derived from an EMBL/GenBank/DDBJ whole genome shotgun (WGS) entry which is preliminary data.</text>
</comment>
<feature type="region of interest" description="Disordered" evidence="3">
    <location>
        <begin position="1"/>
        <end position="31"/>
    </location>
</feature>
<evidence type="ECO:0000259" key="4">
    <source>
        <dbReference type="PROSITE" id="PS50977"/>
    </source>
</evidence>